<evidence type="ECO:0000256" key="6">
    <source>
        <dbReference type="ARBA" id="ARBA00023087"/>
    </source>
</evidence>
<organism evidence="11 12">
    <name type="scientific">Kitasatospora paranensis</name>
    <dbReference type="NCBI Taxonomy" id="258053"/>
    <lineage>
        <taxon>Bacteria</taxon>
        <taxon>Bacillati</taxon>
        <taxon>Actinomycetota</taxon>
        <taxon>Actinomycetes</taxon>
        <taxon>Kitasatosporales</taxon>
        <taxon>Streptomycetaceae</taxon>
        <taxon>Kitasatospora</taxon>
    </lineage>
</organism>
<comment type="caution">
    <text evidence="11">The sequence shown here is derived from an EMBL/GenBank/DDBJ whole genome shotgun (WGS) entry which is preliminary data.</text>
</comment>
<feature type="compositionally biased region" description="Gly residues" evidence="7">
    <location>
        <begin position="85"/>
        <end position="142"/>
    </location>
</feature>
<keyword evidence="2" id="KW-0134">Cell wall</keyword>
<keyword evidence="5" id="KW-0130">Cell adhesion</keyword>
<evidence type="ECO:0000256" key="7">
    <source>
        <dbReference type="SAM" id="MobiDB-lite"/>
    </source>
</evidence>
<evidence type="ECO:0000256" key="2">
    <source>
        <dbReference type="ARBA" id="ARBA00022512"/>
    </source>
</evidence>
<keyword evidence="4 9" id="KW-0732">Signal</keyword>
<evidence type="ECO:0000313" key="11">
    <source>
        <dbReference type="EMBL" id="MFC7185030.1"/>
    </source>
</evidence>
<evidence type="ECO:0000256" key="3">
    <source>
        <dbReference type="ARBA" id="ARBA00022525"/>
    </source>
</evidence>
<dbReference type="EMBL" id="JBHTAJ010000139">
    <property type="protein sequence ID" value="MFC7185030.1"/>
    <property type="molecule type" value="Genomic_DNA"/>
</dbReference>
<reference evidence="12" key="1">
    <citation type="journal article" date="2019" name="Int. J. Syst. Evol. Microbiol.">
        <title>The Global Catalogue of Microorganisms (GCM) 10K type strain sequencing project: providing services to taxonomists for standard genome sequencing and annotation.</title>
        <authorList>
            <consortium name="The Broad Institute Genomics Platform"/>
            <consortium name="The Broad Institute Genome Sequencing Center for Infectious Disease"/>
            <person name="Wu L."/>
            <person name="Ma J."/>
        </authorList>
    </citation>
    <scope>NUCLEOTIDE SEQUENCE [LARGE SCALE GENOMIC DNA]</scope>
    <source>
        <strain evidence="12">CGMCC 1.12859</strain>
    </source>
</reference>
<accession>A0ABW2G672</accession>
<feature type="chain" id="PRO_5046518288" evidence="9">
    <location>
        <begin position="29"/>
        <end position="269"/>
    </location>
</feature>
<evidence type="ECO:0000313" key="12">
    <source>
        <dbReference type="Proteomes" id="UP001596435"/>
    </source>
</evidence>
<feature type="region of interest" description="Disordered" evidence="7">
    <location>
        <begin position="181"/>
        <end position="222"/>
    </location>
</feature>
<comment type="subcellular location">
    <subcellularLocation>
        <location evidence="1">Secreted</location>
        <location evidence="1">Cell wall</location>
    </subcellularLocation>
</comment>
<feature type="transmembrane region" description="Helical" evidence="8">
    <location>
        <begin position="243"/>
        <end position="261"/>
    </location>
</feature>
<feature type="signal peptide" evidence="9">
    <location>
        <begin position="1"/>
        <end position="28"/>
    </location>
</feature>
<dbReference type="NCBIfam" id="TIGR01167">
    <property type="entry name" value="LPXTG_anchor"/>
    <property type="match status" value="1"/>
</dbReference>
<gene>
    <name evidence="11" type="ORF">ACFQMG_36335</name>
</gene>
<feature type="compositionally biased region" description="Low complexity" evidence="7">
    <location>
        <begin position="213"/>
        <end position="222"/>
    </location>
</feature>
<dbReference type="Pfam" id="PF03777">
    <property type="entry name" value="ChpA-C"/>
    <property type="match status" value="2"/>
</dbReference>
<dbReference type="InterPro" id="IPR005528">
    <property type="entry name" value="ChpA-H"/>
</dbReference>
<feature type="domain" description="Chaplin" evidence="10">
    <location>
        <begin position="40"/>
        <end position="80"/>
    </location>
</feature>
<keyword evidence="6" id="KW-0034">Amyloid</keyword>
<feature type="domain" description="Chaplin" evidence="10">
    <location>
        <begin position="137"/>
        <end position="177"/>
    </location>
</feature>
<keyword evidence="12" id="KW-1185">Reference proteome</keyword>
<dbReference type="Proteomes" id="UP001596435">
    <property type="component" value="Unassembled WGS sequence"/>
</dbReference>
<feature type="region of interest" description="Disordered" evidence="7">
    <location>
        <begin position="85"/>
        <end position="147"/>
    </location>
</feature>
<keyword evidence="8" id="KW-0472">Membrane</keyword>
<dbReference type="PROSITE" id="PS51884">
    <property type="entry name" value="CHAPLIN"/>
    <property type="match status" value="2"/>
</dbReference>
<evidence type="ECO:0000256" key="5">
    <source>
        <dbReference type="ARBA" id="ARBA00022889"/>
    </source>
</evidence>
<evidence type="ECO:0000256" key="9">
    <source>
        <dbReference type="SAM" id="SignalP"/>
    </source>
</evidence>
<dbReference type="RefSeq" id="WP_380233159.1">
    <property type="nucleotide sequence ID" value="NZ_JBHSVH010000002.1"/>
</dbReference>
<evidence type="ECO:0000256" key="4">
    <source>
        <dbReference type="ARBA" id="ARBA00022729"/>
    </source>
</evidence>
<name>A0ABW2G672_9ACTN</name>
<evidence type="ECO:0000259" key="10">
    <source>
        <dbReference type="PROSITE" id="PS51884"/>
    </source>
</evidence>
<protein>
    <submittedName>
        <fullName evidence="11">Chaplin family protein</fullName>
    </submittedName>
</protein>
<evidence type="ECO:0000256" key="8">
    <source>
        <dbReference type="SAM" id="Phobius"/>
    </source>
</evidence>
<keyword evidence="8" id="KW-1133">Transmembrane helix</keyword>
<keyword evidence="3" id="KW-0964">Secreted</keyword>
<sequence length="269" mass="24989">MRQVAKRGILTAVATGSVLASASGYAYAAGSEAQGGAANSPGVGSGNSVQVPVDIPVNACGNTVNVIGLLNPAYGNQCGNVSTGHHGGSAAGGSGQTAPGGGAAGVPGGAGGDHQAGGHEGGTRGGGSSASGGSHGSPGVGSGNTASVPVHAPVNACGNTLDVVGLANPAFGNSCGNHSVAHPPTTPPEHCGCSETPPVPPTTGEQTPPPPTGTGRTGDSVGQAPAVPVVQAARLASTGASDIGGLAAAGAALLLGGGVLYRRSRAGAR</sequence>
<feature type="compositionally biased region" description="Pro residues" evidence="7">
    <location>
        <begin position="197"/>
        <end position="212"/>
    </location>
</feature>
<evidence type="ECO:0000256" key="1">
    <source>
        <dbReference type="ARBA" id="ARBA00004191"/>
    </source>
</evidence>
<keyword evidence="8" id="KW-0812">Transmembrane</keyword>
<proteinExistence type="predicted"/>